<dbReference type="InterPro" id="IPR051533">
    <property type="entry name" value="WaaL-like"/>
</dbReference>
<feature type="region of interest" description="Disordered" evidence="5">
    <location>
        <begin position="441"/>
        <end position="475"/>
    </location>
</feature>
<feature type="transmembrane region" description="Helical" evidence="6">
    <location>
        <begin position="90"/>
        <end position="109"/>
    </location>
</feature>
<dbReference type="PANTHER" id="PTHR37422">
    <property type="entry name" value="TEICHURONIC ACID BIOSYNTHESIS PROTEIN TUAE"/>
    <property type="match status" value="1"/>
</dbReference>
<dbReference type="Pfam" id="PF04932">
    <property type="entry name" value="Wzy_C"/>
    <property type="match status" value="1"/>
</dbReference>
<dbReference type="PANTHER" id="PTHR37422:SF13">
    <property type="entry name" value="LIPOPOLYSACCHARIDE BIOSYNTHESIS PROTEIN PA4999-RELATED"/>
    <property type="match status" value="1"/>
</dbReference>
<keyword evidence="4 6" id="KW-0472">Membrane</keyword>
<evidence type="ECO:0000256" key="6">
    <source>
        <dbReference type="SAM" id="Phobius"/>
    </source>
</evidence>
<keyword evidence="8" id="KW-0436">Ligase</keyword>
<evidence type="ECO:0000313" key="9">
    <source>
        <dbReference type="Proteomes" id="UP001597402"/>
    </source>
</evidence>
<dbReference type="EMBL" id="JBHUHP010000014">
    <property type="protein sequence ID" value="MFD2092791.1"/>
    <property type="molecule type" value="Genomic_DNA"/>
</dbReference>
<feature type="domain" description="O-antigen ligase-related" evidence="7">
    <location>
        <begin position="215"/>
        <end position="362"/>
    </location>
</feature>
<dbReference type="RefSeq" id="WP_376877372.1">
    <property type="nucleotide sequence ID" value="NZ_JBHUHP010000014.1"/>
</dbReference>
<comment type="subcellular location">
    <subcellularLocation>
        <location evidence="1">Membrane</location>
        <topology evidence="1">Multi-pass membrane protein</topology>
    </subcellularLocation>
</comment>
<protein>
    <submittedName>
        <fullName evidence="8">O-antigen ligase family protein</fullName>
    </submittedName>
</protein>
<feature type="transmembrane region" description="Helical" evidence="6">
    <location>
        <begin position="139"/>
        <end position="157"/>
    </location>
</feature>
<feature type="transmembrane region" description="Helical" evidence="6">
    <location>
        <begin position="177"/>
        <end position="199"/>
    </location>
</feature>
<feature type="transmembrane region" description="Helical" evidence="6">
    <location>
        <begin position="206"/>
        <end position="223"/>
    </location>
</feature>
<evidence type="ECO:0000256" key="1">
    <source>
        <dbReference type="ARBA" id="ARBA00004141"/>
    </source>
</evidence>
<accession>A0ABW4XBG3</accession>
<reference evidence="9" key="1">
    <citation type="journal article" date="2019" name="Int. J. Syst. Evol. Microbiol.">
        <title>The Global Catalogue of Microorganisms (GCM) 10K type strain sequencing project: providing services to taxonomists for standard genome sequencing and annotation.</title>
        <authorList>
            <consortium name="The Broad Institute Genomics Platform"/>
            <consortium name="The Broad Institute Genome Sequencing Center for Infectious Disease"/>
            <person name="Wu L."/>
            <person name="Ma J."/>
        </authorList>
    </citation>
    <scope>NUCLEOTIDE SEQUENCE [LARGE SCALE GENOMIC DNA]</scope>
    <source>
        <strain evidence="9">JCM 3338</strain>
    </source>
</reference>
<feature type="compositionally biased region" description="Low complexity" evidence="5">
    <location>
        <begin position="458"/>
        <end position="475"/>
    </location>
</feature>
<sequence length="475" mass="48985">MDPWLLAATSAVVGFVFVVLLCLGKPLAGPAATIAWGCAVFTAEAGLVGAGTTSGSTLTLPKLIPLFVLLVACAWLALNSRPSSDYAVSPPLRWAIWYVCWLVPCALLGPYPLSGLLRVAQIALPLVVVIVVRRAAASGTAGLLGATIVGCAAHVVYAVFVDADYVGVEGEQRLTGLLIANTFGLAAAVTLAGAFGVWLGKASRRGPALLLWTAIAVSGYALVQAAARTAAIAVLLALVAAISSTWRLGKTSRGRAAMSGGALVMTVVYVIFQPQIYSSAASSFIRGNTELFTLTGRLPLWGDLLTAVADNPLFGYGPAAFRNHAPELGRYLTASELGLSVAHNALVEALVSGGLIAGLLWLALMVSTARHVVRVPKSLRPVAVALYMVGAVSAITSSSAAGIGMGWYLLLALAVLPVMPSPAVQESPVLVRASASLFRRRKSSPGGGLVPARVPTQGTRYAARRAASTRPAGSR</sequence>
<evidence type="ECO:0000256" key="5">
    <source>
        <dbReference type="SAM" id="MobiDB-lite"/>
    </source>
</evidence>
<keyword evidence="3 6" id="KW-1133">Transmembrane helix</keyword>
<feature type="transmembrane region" description="Helical" evidence="6">
    <location>
        <begin position="345"/>
        <end position="364"/>
    </location>
</feature>
<dbReference type="Proteomes" id="UP001597402">
    <property type="component" value="Unassembled WGS sequence"/>
</dbReference>
<feature type="transmembrane region" description="Helical" evidence="6">
    <location>
        <begin position="384"/>
        <end position="410"/>
    </location>
</feature>
<evidence type="ECO:0000259" key="7">
    <source>
        <dbReference type="Pfam" id="PF04932"/>
    </source>
</evidence>
<feature type="transmembrane region" description="Helical" evidence="6">
    <location>
        <begin position="229"/>
        <end position="249"/>
    </location>
</feature>
<dbReference type="GO" id="GO:0016874">
    <property type="term" value="F:ligase activity"/>
    <property type="evidence" value="ECO:0007669"/>
    <property type="project" value="UniProtKB-KW"/>
</dbReference>
<feature type="transmembrane region" description="Helical" evidence="6">
    <location>
        <begin position="59"/>
        <end position="78"/>
    </location>
</feature>
<name>A0ABW4XBG3_9ACTN</name>
<dbReference type="InterPro" id="IPR007016">
    <property type="entry name" value="O-antigen_ligase-rel_domated"/>
</dbReference>
<proteinExistence type="predicted"/>
<keyword evidence="9" id="KW-1185">Reference proteome</keyword>
<keyword evidence="2 6" id="KW-0812">Transmembrane</keyword>
<evidence type="ECO:0000256" key="3">
    <source>
        <dbReference type="ARBA" id="ARBA00022989"/>
    </source>
</evidence>
<feature type="transmembrane region" description="Helical" evidence="6">
    <location>
        <begin position="256"/>
        <end position="272"/>
    </location>
</feature>
<organism evidence="8 9">
    <name type="scientific">Blastococcus deserti</name>
    <dbReference type="NCBI Taxonomy" id="2259033"/>
    <lineage>
        <taxon>Bacteria</taxon>
        <taxon>Bacillati</taxon>
        <taxon>Actinomycetota</taxon>
        <taxon>Actinomycetes</taxon>
        <taxon>Geodermatophilales</taxon>
        <taxon>Geodermatophilaceae</taxon>
        <taxon>Blastococcus</taxon>
    </lineage>
</organism>
<gene>
    <name evidence="8" type="ORF">ACFSHS_14545</name>
</gene>
<evidence type="ECO:0000313" key="8">
    <source>
        <dbReference type="EMBL" id="MFD2092791.1"/>
    </source>
</evidence>
<evidence type="ECO:0000256" key="4">
    <source>
        <dbReference type="ARBA" id="ARBA00023136"/>
    </source>
</evidence>
<evidence type="ECO:0000256" key="2">
    <source>
        <dbReference type="ARBA" id="ARBA00022692"/>
    </source>
</evidence>
<comment type="caution">
    <text evidence="8">The sequence shown here is derived from an EMBL/GenBank/DDBJ whole genome shotgun (WGS) entry which is preliminary data.</text>
</comment>